<sequence>MAQSRTQWVTRAQLMALSPSDGRPAYSKAAVGKIVGRFESETVGRGSELCRVLMEGRDSEVVKLSNVRVETPVSTTTFRHLPAVVLERVLCLTDRTEITVIEEGTSMLSWPPASLNRPISYPPFYVTVENLSPNMTNIVVRGRVKSTPELIRMSSPRKEGQMVESLCLSLCDDSMRTCFVFILYSDSEDVADYMQIEVNSEVVVAFAETIKHGDHVAIRAYNLEQVIELSEEEFKLLPFDDSREYLFVEFPQEVIPPKRRKSVFIN</sequence>
<gene>
    <name evidence="1" type="ORF">WR25_17017</name>
</gene>
<dbReference type="Proteomes" id="UP000218231">
    <property type="component" value="Unassembled WGS sequence"/>
</dbReference>
<reference evidence="1 2" key="1">
    <citation type="journal article" date="2017" name="Curr. Biol.">
        <title>Genome architecture and evolution of a unichromosomal asexual nematode.</title>
        <authorList>
            <person name="Fradin H."/>
            <person name="Zegar C."/>
            <person name="Gutwein M."/>
            <person name="Lucas J."/>
            <person name="Kovtun M."/>
            <person name="Corcoran D."/>
            <person name="Baugh L.R."/>
            <person name="Kiontke K."/>
            <person name="Gunsalus K."/>
            <person name="Fitch D.H."/>
            <person name="Piano F."/>
        </authorList>
    </citation>
    <scope>NUCLEOTIDE SEQUENCE [LARGE SCALE GENOMIC DNA]</scope>
    <source>
        <strain evidence="1">PF1309</strain>
    </source>
</reference>
<accession>A0A2A2KEL6</accession>
<dbReference type="AlphaFoldDB" id="A0A2A2KEL6"/>
<keyword evidence="2" id="KW-1185">Reference proteome</keyword>
<evidence type="ECO:0000313" key="1">
    <source>
        <dbReference type="EMBL" id="PAV72357.1"/>
    </source>
</evidence>
<name>A0A2A2KEL6_9BILA</name>
<organism evidence="1 2">
    <name type="scientific">Diploscapter pachys</name>
    <dbReference type="NCBI Taxonomy" id="2018661"/>
    <lineage>
        <taxon>Eukaryota</taxon>
        <taxon>Metazoa</taxon>
        <taxon>Ecdysozoa</taxon>
        <taxon>Nematoda</taxon>
        <taxon>Chromadorea</taxon>
        <taxon>Rhabditida</taxon>
        <taxon>Rhabditina</taxon>
        <taxon>Rhabditomorpha</taxon>
        <taxon>Rhabditoidea</taxon>
        <taxon>Rhabditidae</taxon>
        <taxon>Diploscapter</taxon>
    </lineage>
</organism>
<evidence type="ECO:0000313" key="2">
    <source>
        <dbReference type="Proteomes" id="UP000218231"/>
    </source>
</evidence>
<proteinExistence type="predicted"/>
<comment type="caution">
    <text evidence="1">The sequence shown here is derived from an EMBL/GenBank/DDBJ whole genome shotgun (WGS) entry which is preliminary data.</text>
</comment>
<protein>
    <submittedName>
        <fullName evidence="1">Uncharacterized protein</fullName>
    </submittedName>
</protein>
<dbReference type="EMBL" id="LIAE01008806">
    <property type="protein sequence ID" value="PAV72357.1"/>
    <property type="molecule type" value="Genomic_DNA"/>
</dbReference>